<name>A0A3G3JUA4_9BACL</name>
<gene>
    <name evidence="1" type="ORF">EAV92_04125</name>
</gene>
<organism evidence="1 2">
    <name type="scientific">Cohnella candidum</name>
    <dbReference type="NCBI Taxonomy" id="2674991"/>
    <lineage>
        <taxon>Bacteria</taxon>
        <taxon>Bacillati</taxon>
        <taxon>Bacillota</taxon>
        <taxon>Bacilli</taxon>
        <taxon>Bacillales</taxon>
        <taxon>Paenibacillaceae</taxon>
        <taxon>Cohnella</taxon>
    </lineage>
</organism>
<proteinExistence type="predicted"/>
<dbReference type="EMBL" id="CP033433">
    <property type="protein sequence ID" value="AYQ71828.1"/>
    <property type="molecule type" value="Genomic_DNA"/>
</dbReference>
<evidence type="ECO:0000313" key="2">
    <source>
        <dbReference type="Proteomes" id="UP000269097"/>
    </source>
</evidence>
<sequence length="77" mass="9064">MNHVFEQMMTDVGGLLERVQTYDRNRTYREEIAKMERTCEKIKRRGNAGEPDRAVLEQLAGMKVRLLTMFENLLFIA</sequence>
<accession>A0A3G3JUA4</accession>
<protein>
    <submittedName>
        <fullName evidence="1">Uncharacterized protein</fullName>
    </submittedName>
</protein>
<dbReference type="AlphaFoldDB" id="A0A3G3JUA4"/>
<dbReference type="RefSeq" id="WP_123039890.1">
    <property type="nucleotide sequence ID" value="NZ_CP033433.1"/>
</dbReference>
<evidence type="ECO:0000313" key="1">
    <source>
        <dbReference type="EMBL" id="AYQ71828.1"/>
    </source>
</evidence>
<reference evidence="1 2" key="1">
    <citation type="submission" date="2018-10" db="EMBL/GenBank/DDBJ databases">
        <title>Genome Sequence of Cohnella sp.</title>
        <authorList>
            <person name="Srinivasan S."/>
            <person name="Kim M.K."/>
        </authorList>
    </citation>
    <scope>NUCLEOTIDE SEQUENCE [LARGE SCALE GENOMIC DNA]</scope>
    <source>
        <strain evidence="1 2">18JY8-7</strain>
    </source>
</reference>
<dbReference type="Proteomes" id="UP000269097">
    <property type="component" value="Chromosome"/>
</dbReference>
<dbReference type="KEGG" id="coh:EAV92_04125"/>
<keyword evidence="2" id="KW-1185">Reference proteome</keyword>